<evidence type="ECO:0000313" key="10">
    <source>
        <dbReference type="EMBL" id="CAE0412985.1"/>
    </source>
</evidence>
<evidence type="ECO:0000256" key="2">
    <source>
        <dbReference type="ARBA" id="ARBA00009747"/>
    </source>
</evidence>
<sequence>MQRRFSTTLLLTRFGSSSSNSRRGSTCFGLPTRMKYSPCLFGTTSTSNTVSKRSFSLFTKRCVTTTSFILCGVPAVTQAWVVTTNTSLQQQQPRSRATQAFMSTSTNSGVGSNADAQMTTDPLATVRMALDNSWIAQLSAETPENLKKSLARVGGKAGKDDEYNSAVNQAKRPVLNGHYVKVRPTGLSEPRMMLTSTAVASEWVKMTTEQLESEDFTQWVSGNLHLGDSWATPYALSIMGTRYTHNCPYGDGTGYGDGRAISIGEFNGYELQLKGAGKTPFCRGADGRAVLRSSIREFLGSEAMHYLGVDTTRALSLVVSDVDQTQRPWYADGTQLQIPSPDDPRLAQYTPEQRTQILQNVRLQKADPNIMIAEPCAITCRVAPSFVRIGHIDLFARRAEKASQVNGKERFDTSTLEWKELEDMIWHACYREYKQTAHDPFIGTKDLPAAADVLLKESARRLAAMVAGWLRVGFAQGNFNADNCLVGGRTMDYGPFGWMEEYHPLFAKWTGSGEHFGFLNQPSAAFANYAVMVESVALILATAAGDESPDKVVEKYTKAAQPIFQEAMEQVFRVKMGFEAEHEPADALWESLEPLMRKSRVDWTLFWRQLTYVMRDFQDMESTDFEAMLDALYGDDEKREGSSPFYEALSDEGRQEWLAWIQQWRTALSAAGEMPETIYDRMRIQNPKFVLREWMLVQAYQSAAKDEQAELYDLYNLIQRPYDEGSDQETSLYYRRAPDEALTTGGTAFMS</sequence>
<accession>A0A7S3P8T2</accession>
<reference evidence="10" key="1">
    <citation type="submission" date="2021-01" db="EMBL/GenBank/DDBJ databases">
        <authorList>
            <person name="Corre E."/>
            <person name="Pelletier E."/>
            <person name="Niang G."/>
            <person name="Scheremetjew M."/>
            <person name="Finn R."/>
            <person name="Kale V."/>
            <person name="Holt S."/>
            <person name="Cochrane G."/>
            <person name="Meng A."/>
            <person name="Brown T."/>
            <person name="Cohen L."/>
        </authorList>
    </citation>
    <scope>NUCLEOTIDE SEQUENCE</scope>
    <source>
        <strain evidence="10">CCMP127</strain>
    </source>
</reference>
<gene>
    <name evidence="10" type="ORF">ACOF00016_LOCUS10243</name>
</gene>
<comment type="cofactor">
    <cofactor evidence="1">
        <name>Mg(2+)</name>
        <dbReference type="ChEBI" id="CHEBI:18420"/>
    </cofactor>
</comment>
<evidence type="ECO:0000256" key="9">
    <source>
        <dbReference type="ARBA" id="ARBA00031547"/>
    </source>
</evidence>
<dbReference type="GO" id="GO:0070733">
    <property type="term" value="F:AMPylase activity"/>
    <property type="evidence" value="ECO:0007669"/>
    <property type="project" value="TreeGrafter"/>
</dbReference>
<dbReference type="GO" id="GO:0005524">
    <property type="term" value="F:ATP binding"/>
    <property type="evidence" value="ECO:0007669"/>
    <property type="project" value="UniProtKB-KW"/>
</dbReference>
<keyword evidence="4" id="KW-0548">Nucleotidyltransferase</keyword>
<evidence type="ECO:0000256" key="1">
    <source>
        <dbReference type="ARBA" id="ARBA00001946"/>
    </source>
</evidence>
<dbReference type="GO" id="GO:0005739">
    <property type="term" value="C:mitochondrion"/>
    <property type="evidence" value="ECO:0007669"/>
    <property type="project" value="TreeGrafter"/>
</dbReference>
<name>A0A7S3P8T2_9STRA</name>
<comment type="similarity">
    <text evidence="2">Belongs to the SELO family.</text>
</comment>
<dbReference type="PANTHER" id="PTHR32057">
    <property type="entry name" value="PROTEIN ADENYLYLTRANSFERASE SELO, MITOCHONDRIAL"/>
    <property type="match status" value="1"/>
</dbReference>
<evidence type="ECO:0000256" key="7">
    <source>
        <dbReference type="ARBA" id="ARBA00022840"/>
    </source>
</evidence>
<proteinExistence type="inferred from homology"/>
<evidence type="ECO:0000256" key="3">
    <source>
        <dbReference type="ARBA" id="ARBA00022679"/>
    </source>
</evidence>
<dbReference type="PANTHER" id="PTHR32057:SF14">
    <property type="entry name" value="PROTEIN ADENYLYLTRANSFERASE SELO, MITOCHONDRIAL"/>
    <property type="match status" value="1"/>
</dbReference>
<keyword evidence="5" id="KW-0479">Metal-binding</keyword>
<dbReference type="GO" id="GO:0046872">
    <property type="term" value="F:metal ion binding"/>
    <property type="evidence" value="ECO:0007669"/>
    <property type="project" value="UniProtKB-KW"/>
</dbReference>
<dbReference type="AlphaFoldDB" id="A0A7S3P8T2"/>
<evidence type="ECO:0000256" key="4">
    <source>
        <dbReference type="ARBA" id="ARBA00022695"/>
    </source>
</evidence>
<evidence type="ECO:0000256" key="5">
    <source>
        <dbReference type="ARBA" id="ARBA00022723"/>
    </source>
</evidence>
<dbReference type="Pfam" id="PF02696">
    <property type="entry name" value="SelO"/>
    <property type="match status" value="2"/>
</dbReference>
<organism evidence="10">
    <name type="scientific">Amphora coffeiformis</name>
    <dbReference type="NCBI Taxonomy" id="265554"/>
    <lineage>
        <taxon>Eukaryota</taxon>
        <taxon>Sar</taxon>
        <taxon>Stramenopiles</taxon>
        <taxon>Ochrophyta</taxon>
        <taxon>Bacillariophyta</taxon>
        <taxon>Bacillariophyceae</taxon>
        <taxon>Bacillariophycidae</taxon>
        <taxon>Thalassiophysales</taxon>
        <taxon>Catenulaceae</taxon>
        <taxon>Amphora</taxon>
    </lineage>
</organism>
<keyword evidence="6" id="KW-0547">Nucleotide-binding</keyword>
<keyword evidence="7" id="KW-0067">ATP-binding</keyword>
<protein>
    <recommendedName>
        <fullName evidence="9">Selenoprotein O</fullName>
    </recommendedName>
</protein>
<keyword evidence="3" id="KW-0808">Transferase</keyword>
<evidence type="ECO:0000256" key="6">
    <source>
        <dbReference type="ARBA" id="ARBA00022741"/>
    </source>
</evidence>
<keyword evidence="8" id="KW-0460">Magnesium</keyword>
<evidence type="ECO:0000256" key="8">
    <source>
        <dbReference type="ARBA" id="ARBA00022842"/>
    </source>
</evidence>
<dbReference type="InterPro" id="IPR003846">
    <property type="entry name" value="SelO"/>
</dbReference>
<dbReference type="EMBL" id="HBIM01012475">
    <property type="protein sequence ID" value="CAE0412985.1"/>
    <property type="molecule type" value="Transcribed_RNA"/>
</dbReference>